<dbReference type="OrthoDB" id="6356688at2759"/>
<dbReference type="EMBL" id="VIIS01000100">
    <property type="protein sequence ID" value="KAF0313297.1"/>
    <property type="molecule type" value="Genomic_DNA"/>
</dbReference>
<accession>A0A6A4X1W2</accession>
<feature type="compositionally biased region" description="Polar residues" evidence="1">
    <location>
        <begin position="222"/>
        <end position="237"/>
    </location>
</feature>
<name>A0A6A4X1W2_AMPAM</name>
<dbReference type="Proteomes" id="UP000440578">
    <property type="component" value="Unassembled WGS sequence"/>
</dbReference>
<feature type="compositionally biased region" description="Basic and acidic residues" evidence="1">
    <location>
        <begin position="120"/>
        <end position="139"/>
    </location>
</feature>
<reference evidence="2 3" key="1">
    <citation type="submission" date="2019-07" db="EMBL/GenBank/DDBJ databases">
        <title>Draft genome assembly of a fouling barnacle, Amphibalanus amphitrite (Darwin, 1854): The first reference genome for Thecostraca.</title>
        <authorList>
            <person name="Kim W."/>
        </authorList>
    </citation>
    <scope>NUCLEOTIDE SEQUENCE [LARGE SCALE GENOMIC DNA]</scope>
    <source>
        <strain evidence="2">SNU_AA5</strain>
        <tissue evidence="2">Soma without cirri and trophi</tissue>
    </source>
</reference>
<proteinExistence type="predicted"/>
<sequence>MRLGSRVRSGSEIYERLPTDGSLADELNLSPTLDERPLSGSDDDNEVAADETAGEQRRPANGEHPPRRTLQQELLCQTFLSTESLPAGLCQPRPGRSSRAPFSRARTEQLPPPPPRHHFFKAESVELGRRPPPDHRMDGADTGLHVFPAPSTPPEPAPAGGHQLLEPPHASSSDSDCGWLQEPSAGRTLAADDVWSERRQWAPHAYTTGRGRPAPPPRTRQDSQPGKLNLTQYSSVVDTLDKLNLSSRPEPRRSQPQPGVSMANSEYAQVMLSMKRSVLAGSESEESAPEEESTFARQKYATSSVRLRRTAAKRGGVPAAIPRVPALPTRAGGSPLPIAVATGHSGPSTARSRDVRTAYPRP</sequence>
<evidence type="ECO:0000256" key="1">
    <source>
        <dbReference type="SAM" id="MobiDB-lite"/>
    </source>
</evidence>
<dbReference type="AlphaFoldDB" id="A0A6A4X1W2"/>
<feature type="compositionally biased region" description="Polar residues" evidence="1">
    <location>
        <begin position="69"/>
        <end position="84"/>
    </location>
</feature>
<organism evidence="2 3">
    <name type="scientific">Amphibalanus amphitrite</name>
    <name type="common">Striped barnacle</name>
    <name type="synonym">Balanus amphitrite</name>
    <dbReference type="NCBI Taxonomy" id="1232801"/>
    <lineage>
        <taxon>Eukaryota</taxon>
        <taxon>Metazoa</taxon>
        <taxon>Ecdysozoa</taxon>
        <taxon>Arthropoda</taxon>
        <taxon>Crustacea</taxon>
        <taxon>Multicrustacea</taxon>
        <taxon>Cirripedia</taxon>
        <taxon>Thoracica</taxon>
        <taxon>Thoracicalcarea</taxon>
        <taxon>Balanomorpha</taxon>
        <taxon>Balanoidea</taxon>
        <taxon>Balanidae</taxon>
        <taxon>Amphibalaninae</taxon>
        <taxon>Amphibalanus</taxon>
    </lineage>
</organism>
<gene>
    <name evidence="2" type="ORF">FJT64_016150</name>
</gene>
<feature type="compositionally biased region" description="Acidic residues" evidence="1">
    <location>
        <begin position="41"/>
        <end position="53"/>
    </location>
</feature>
<feature type="region of interest" description="Disordered" evidence="1">
    <location>
        <begin position="1"/>
        <end position="362"/>
    </location>
</feature>
<feature type="compositionally biased region" description="Basic and acidic residues" evidence="1">
    <location>
        <begin position="54"/>
        <end position="66"/>
    </location>
</feature>
<keyword evidence="3" id="KW-1185">Reference proteome</keyword>
<feature type="compositionally biased region" description="Acidic residues" evidence="1">
    <location>
        <begin position="283"/>
        <end position="293"/>
    </location>
</feature>
<comment type="caution">
    <text evidence="2">The sequence shown here is derived from an EMBL/GenBank/DDBJ whole genome shotgun (WGS) entry which is preliminary data.</text>
</comment>
<protein>
    <submittedName>
        <fullName evidence="2">Uncharacterized protein</fullName>
    </submittedName>
</protein>
<evidence type="ECO:0000313" key="3">
    <source>
        <dbReference type="Proteomes" id="UP000440578"/>
    </source>
</evidence>
<evidence type="ECO:0000313" key="2">
    <source>
        <dbReference type="EMBL" id="KAF0313297.1"/>
    </source>
</evidence>